<keyword evidence="2" id="KW-0418">Kinase</keyword>
<name>A0A3B1CKS2_9ZZZZ</name>
<dbReference type="InterPro" id="IPR029056">
    <property type="entry name" value="Ribokinase-like"/>
</dbReference>
<gene>
    <name evidence="2" type="ORF">MNBD_IGNAVI01-3104</name>
</gene>
<dbReference type="Gene3D" id="3.40.1190.20">
    <property type="match status" value="1"/>
</dbReference>
<dbReference type="Pfam" id="PF00294">
    <property type="entry name" value="PfkB"/>
    <property type="match status" value="1"/>
</dbReference>
<reference evidence="2" key="1">
    <citation type="submission" date="2018-06" db="EMBL/GenBank/DDBJ databases">
        <authorList>
            <person name="Zhirakovskaya E."/>
        </authorList>
    </citation>
    <scope>NUCLEOTIDE SEQUENCE</scope>
</reference>
<feature type="domain" description="Carbohydrate kinase PfkB" evidence="1">
    <location>
        <begin position="51"/>
        <end position="322"/>
    </location>
</feature>
<proteinExistence type="predicted"/>
<evidence type="ECO:0000259" key="1">
    <source>
        <dbReference type="Pfam" id="PF00294"/>
    </source>
</evidence>
<organism evidence="2">
    <name type="scientific">hydrothermal vent metagenome</name>
    <dbReference type="NCBI Taxonomy" id="652676"/>
    <lineage>
        <taxon>unclassified sequences</taxon>
        <taxon>metagenomes</taxon>
        <taxon>ecological metagenomes</taxon>
    </lineage>
</organism>
<protein>
    <submittedName>
        <fullName evidence="2">ADP-heptose synthase / D-glycero-beta-D-manno-heptose 7-phosphate kinase</fullName>
        <ecNumber evidence="2">2.7.-.-</ecNumber>
    </submittedName>
</protein>
<dbReference type="InterPro" id="IPR011611">
    <property type="entry name" value="PfkB_dom"/>
</dbReference>
<sequence length="340" mass="37324">MDLTTTETEELLKKIRDAKIAIYGDFCLDSYWILDPRGSEVSVETGLQAQAVVEQRYSLGGASNVAANVAALKPKELRIFGIAGDDIFGKEMIKQLKEIGANTDGLIIQNEKFETYTFCKLILDGVEQPRLDFGTYNHRSIDSDNKVLENLKNTIDDVDIVILNQQVPHSITNISFIDGLNNLIAEHPEKIFIVDSRYYTDKFKNVSLKANDIEAAKLLNENSDGSKISEDELKKIASELSKNYNRPIFITLGENGILAAEGENIYRVPGLVFNTQLDIVGAGDTVLSALACSLAAGAEIQEAIEFANFAAGVTVQKLYTTGTASAEEILEVCANPIYNK</sequence>
<dbReference type="PANTHER" id="PTHR46969">
    <property type="entry name" value="BIFUNCTIONAL PROTEIN HLDE"/>
    <property type="match status" value="1"/>
</dbReference>
<keyword evidence="2" id="KW-0808">Transferase</keyword>
<evidence type="ECO:0000313" key="2">
    <source>
        <dbReference type="EMBL" id="VAX24584.1"/>
    </source>
</evidence>
<dbReference type="GO" id="GO:0005829">
    <property type="term" value="C:cytosol"/>
    <property type="evidence" value="ECO:0007669"/>
    <property type="project" value="TreeGrafter"/>
</dbReference>
<dbReference type="GO" id="GO:0033786">
    <property type="term" value="F:heptose-1-phosphate adenylyltransferase activity"/>
    <property type="evidence" value="ECO:0007669"/>
    <property type="project" value="TreeGrafter"/>
</dbReference>
<dbReference type="PANTHER" id="PTHR46969:SF1">
    <property type="entry name" value="BIFUNCTIONAL PROTEIN HLDE"/>
    <property type="match status" value="1"/>
</dbReference>
<accession>A0A3B1CKS2</accession>
<dbReference type="SUPFAM" id="SSF53613">
    <property type="entry name" value="Ribokinase-like"/>
    <property type="match status" value="1"/>
</dbReference>
<dbReference type="AlphaFoldDB" id="A0A3B1CKS2"/>
<dbReference type="EC" id="2.7.-.-" evidence="2"/>
<dbReference type="GO" id="GO:0033785">
    <property type="term" value="F:heptose 7-phosphate kinase activity"/>
    <property type="evidence" value="ECO:0007669"/>
    <property type="project" value="TreeGrafter"/>
</dbReference>
<dbReference type="EMBL" id="UOGD01000276">
    <property type="protein sequence ID" value="VAX24584.1"/>
    <property type="molecule type" value="Genomic_DNA"/>
</dbReference>